<protein>
    <submittedName>
        <fullName evidence="1">Efflux RND transporter permease subunit</fullName>
    </submittedName>
</protein>
<evidence type="ECO:0000313" key="1">
    <source>
        <dbReference type="EMBL" id="TGM20199.1"/>
    </source>
</evidence>
<reference evidence="2" key="1">
    <citation type="journal article" date="2019" name="PLoS Negl. Trop. Dis.">
        <title>Revisiting the worldwide diversity of Leptospira species in the environment.</title>
        <authorList>
            <person name="Vincent A.T."/>
            <person name="Schiettekatte O."/>
            <person name="Bourhy P."/>
            <person name="Veyrier F.J."/>
            <person name="Picardeau M."/>
        </authorList>
    </citation>
    <scope>NUCLEOTIDE SEQUENCE [LARGE SCALE GENOMIC DNA]</scope>
    <source>
        <strain evidence="2">201702406</strain>
    </source>
</reference>
<dbReference type="InterPro" id="IPR001036">
    <property type="entry name" value="Acrflvin-R"/>
</dbReference>
<dbReference type="Pfam" id="PF00873">
    <property type="entry name" value="ACR_tran"/>
    <property type="match status" value="1"/>
</dbReference>
<dbReference type="RefSeq" id="WP_135627456.1">
    <property type="nucleotide sequence ID" value="NZ_RQGU01000094.1"/>
</dbReference>
<proteinExistence type="predicted"/>
<dbReference type="PANTHER" id="PTHR32063:SF17">
    <property type="entry name" value="CATION EFFLUX SYSTEM PROTEIN"/>
    <property type="match status" value="1"/>
</dbReference>
<feature type="non-terminal residue" evidence="1">
    <location>
        <position position="76"/>
    </location>
</feature>
<dbReference type="Proteomes" id="UP000298057">
    <property type="component" value="Unassembled WGS sequence"/>
</dbReference>
<dbReference type="PANTHER" id="PTHR32063">
    <property type="match status" value="1"/>
</dbReference>
<gene>
    <name evidence="1" type="ORF">EHQ82_10805</name>
</gene>
<organism evidence="1 2">
    <name type="scientific">Leptospira selangorensis</name>
    <dbReference type="NCBI Taxonomy" id="2484982"/>
    <lineage>
        <taxon>Bacteria</taxon>
        <taxon>Pseudomonadati</taxon>
        <taxon>Spirochaetota</taxon>
        <taxon>Spirochaetia</taxon>
        <taxon>Leptospirales</taxon>
        <taxon>Leptospiraceae</taxon>
        <taxon>Leptospira</taxon>
    </lineage>
</organism>
<dbReference type="Gene3D" id="3.30.70.1440">
    <property type="entry name" value="Multidrug efflux transporter AcrB pore domain"/>
    <property type="match status" value="1"/>
</dbReference>
<sequence>IEVIDGPTMIFRQEGRRVVTVRTNIRGRDQGGFVSELQKRVKKKIKLPDGYEIRFGGQYENLARVGKKLAIVIPIT</sequence>
<dbReference type="EMBL" id="RQGU01000094">
    <property type="protein sequence ID" value="TGM20199.1"/>
    <property type="molecule type" value="Genomic_DNA"/>
</dbReference>
<accession>A0ABY2NAI9</accession>
<feature type="non-terminal residue" evidence="1">
    <location>
        <position position="1"/>
    </location>
</feature>
<evidence type="ECO:0000313" key="2">
    <source>
        <dbReference type="Proteomes" id="UP000298057"/>
    </source>
</evidence>
<name>A0ABY2NAI9_9LEPT</name>
<comment type="caution">
    <text evidence="1">The sequence shown here is derived from an EMBL/GenBank/DDBJ whole genome shotgun (WGS) entry which is preliminary data.</text>
</comment>
<keyword evidence="2" id="KW-1185">Reference proteome</keyword>
<dbReference type="SUPFAM" id="SSF82866">
    <property type="entry name" value="Multidrug efflux transporter AcrB transmembrane domain"/>
    <property type="match status" value="1"/>
</dbReference>